<reference evidence="1" key="1">
    <citation type="journal article" date="2013" name="Environ. Microbiol.">
        <title>Microbiota from the distal guts of lean and obese adolescents exhibit partial functional redundancy besides clear differences in community structure.</title>
        <authorList>
            <person name="Ferrer M."/>
            <person name="Ruiz A."/>
            <person name="Lanza F."/>
            <person name="Haange S.B."/>
            <person name="Oberbach A."/>
            <person name="Till H."/>
            <person name="Bargiela R."/>
            <person name="Campoy C."/>
            <person name="Segura M.T."/>
            <person name="Richter M."/>
            <person name="von Bergen M."/>
            <person name="Seifert J."/>
            <person name="Suarez A."/>
        </authorList>
    </citation>
    <scope>NUCLEOTIDE SEQUENCE</scope>
</reference>
<name>K1UNK3_9ZZZZ</name>
<dbReference type="EMBL" id="AJWY01001467">
    <property type="protein sequence ID" value="EKC79740.1"/>
    <property type="molecule type" value="Genomic_DNA"/>
</dbReference>
<organism evidence="1">
    <name type="scientific">human gut metagenome</name>
    <dbReference type="NCBI Taxonomy" id="408170"/>
    <lineage>
        <taxon>unclassified sequences</taxon>
        <taxon>metagenomes</taxon>
        <taxon>organismal metagenomes</taxon>
    </lineage>
</organism>
<accession>K1UNK3</accession>
<sequence length="63" mass="7456">MFESLRQLQFQEVEAFTFVAYPRPRSYNVETIDKEELPYEDLYAMEVDTAYHSVFTPEVLQGS</sequence>
<evidence type="ECO:0000313" key="1">
    <source>
        <dbReference type="EMBL" id="EKC79740.1"/>
    </source>
</evidence>
<gene>
    <name evidence="1" type="ORF">LEA_02121</name>
</gene>
<proteinExistence type="predicted"/>
<dbReference type="AlphaFoldDB" id="K1UNK3"/>
<comment type="caution">
    <text evidence="1">The sequence shown here is derived from an EMBL/GenBank/DDBJ whole genome shotgun (WGS) entry which is preliminary data.</text>
</comment>
<feature type="non-terminal residue" evidence="1">
    <location>
        <position position="63"/>
    </location>
</feature>
<protein>
    <submittedName>
        <fullName evidence="1">Uncharacterized protein</fullName>
    </submittedName>
</protein>